<dbReference type="RefSeq" id="WP_250826701.1">
    <property type="nucleotide sequence ID" value="NZ_JAMOIL010000007.1"/>
</dbReference>
<keyword evidence="6" id="KW-1185">Reference proteome</keyword>
<keyword evidence="2" id="KW-0418">Kinase</keyword>
<dbReference type="Pfam" id="PF07730">
    <property type="entry name" value="HisKA_3"/>
    <property type="match status" value="1"/>
</dbReference>
<organism evidence="5 6">
    <name type="scientific">Nocardioides bruguierae</name>
    <dbReference type="NCBI Taxonomy" id="2945102"/>
    <lineage>
        <taxon>Bacteria</taxon>
        <taxon>Bacillati</taxon>
        <taxon>Actinomycetota</taxon>
        <taxon>Actinomycetes</taxon>
        <taxon>Propionibacteriales</taxon>
        <taxon>Nocardioidaceae</taxon>
        <taxon>Nocardioides</taxon>
    </lineage>
</organism>
<sequence length="524" mass="56428">MPHRRKELTGHAHALLDAVVAISSDLDLASVLQRIVRAACELTNAGYGAIGVVGADGEISEFLVHGMDAETQAAIGAPPRGRGILGLLIKDPRPLRLHDLNVHAASYGFPANHPPMETFLGVPVRIRGTIFGNLYLTEKDGGEDFTETDVMLVEALASAAGFVIENARAYTLGERRRQWLQAAAELVDELQPPLQHDEALRRVARAASHVVRARGTAVVHAEDDPAEAADTAVIATVDDEEALRVELLALLQSVQGPVEDPQECRVGAIRALVVPLRSHLTGAALLITFFDEHTHALEAEERELLISFADQAALALDRAQAMSDRAQLAVIGDRERIARDLHDTVIQRLFATGLHLQGASMGTDDPVLAERIGKAVDDLDHTIRDIRGTIFELTSDGQASLKTRTRTLAREYARLLGHNPEVTIEGPVDTAVSPEVAEQVVPVLREALSNVSRHAKASRTSVLLHCADGLLVLEVADDGVGPGTPDHESGLRNARTRSVDLGGSFDLLPRDPQGTVFRWTVPVG</sequence>
<dbReference type="PANTHER" id="PTHR24421:SF56">
    <property type="entry name" value="OXYGEN SENSOR HISTIDINE KINASE RESPONSE REGULATOR DOST"/>
    <property type="match status" value="1"/>
</dbReference>
<comment type="caution">
    <text evidence="5">The sequence shown here is derived from an EMBL/GenBank/DDBJ whole genome shotgun (WGS) entry which is preliminary data.</text>
</comment>
<dbReference type="AlphaFoldDB" id="A0A9X2D6D0"/>
<dbReference type="CDD" id="cd16917">
    <property type="entry name" value="HATPase_UhpB-NarQ-NarX-like"/>
    <property type="match status" value="1"/>
</dbReference>
<feature type="domain" description="GAF" evidence="4">
    <location>
        <begin position="27"/>
        <end position="174"/>
    </location>
</feature>
<dbReference type="InterPro" id="IPR029016">
    <property type="entry name" value="GAF-like_dom_sf"/>
</dbReference>
<dbReference type="InterPro" id="IPR050482">
    <property type="entry name" value="Sensor_HK_TwoCompSys"/>
</dbReference>
<name>A0A9X2D6D0_9ACTN</name>
<evidence type="ECO:0000313" key="6">
    <source>
        <dbReference type="Proteomes" id="UP001139485"/>
    </source>
</evidence>
<keyword evidence="1" id="KW-0808">Transferase</keyword>
<dbReference type="GO" id="GO:0016020">
    <property type="term" value="C:membrane"/>
    <property type="evidence" value="ECO:0007669"/>
    <property type="project" value="InterPro"/>
</dbReference>
<evidence type="ECO:0000256" key="1">
    <source>
        <dbReference type="ARBA" id="ARBA00022679"/>
    </source>
</evidence>
<dbReference type="SUPFAM" id="SSF55781">
    <property type="entry name" value="GAF domain-like"/>
    <property type="match status" value="2"/>
</dbReference>
<reference evidence="5" key="1">
    <citation type="submission" date="2022-05" db="EMBL/GenBank/DDBJ databases">
        <authorList>
            <person name="Tuo L."/>
        </authorList>
    </citation>
    <scope>NUCLEOTIDE SEQUENCE</scope>
    <source>
        <strain evidence="5">BSK12Z-4</strain>
    </source>
</reference>
<dbReference type="GO" id="GO:0046983">
    <property type="term" value="F:protein dimerization activity"/>
    <property type="evidence" value="ECO:0007669"/>
    <property type="project" value="InterPro"/>
</dbReference>
<dbReference type="Proteomes" id="UP001139485">
    <property type="component" value="Unassembled WGS sequence"/>
</dbReference>
<evidence type="ECO:0000256" key="3">
    <source>
        <dbReference type="ARBA" id="ARBA00023012"/>
    </source>
</evidence>
<dbReference type="EMBL" id="JAMOIL010000007">
    <property type="protein sequence ID" value="MCM0619996.1"/>
    <property type="molecule type" value="Genomic_DNA"/>
</dbReference>
<dbReference type="SUPFAM" id="SSF55874">
    <property type="entry name" value="ATPase domain of HSP90 chaperone/DNA topoisomerase II/histidine kinase"/>
    <property type="match status" value="1"/>
</dbReference>
<dbReference type="PANTHER" id="PTHR24421">
    <property type="entry name" value="NITRATE/NITRITE SENSOR PROTEIN NARX-RELATED"/>
    <property type="match status" value="1"/>
</dbReference>
<dbReference type="Gene3D" id="3.30.450.40">
    <property type="match status" value="2"/>
</dbReference>
<dbReference type="Gene3D" id="1.20.5.1930">
    <property type="match status" value="1"/>
</dbReference>
<dbReference type="InterPro" id="IPR036890">
    <property type="entry name" value="HATPase_C_sf"/>
</dbReference>
<keyword evidence="3" id="KW-0902">Two-component regulatory system</keyword>
<dbReference type="Pfam" id="PF13185">
    <property type="entry name" value="GAF_2"/>
    <property type="match status" value="1"/>
</dbReference>
<evidence type="ECO:0000259" key="4">
    <source>
        <dbReference type="SMART" id="SM00065"/>
    </source>
</evidence>
<dbReference type="InterPro" id="IPR003018">
    <property type="entry name" value="GAF"/>
</dbReference>
<accession>A0A9X2D6D0</accession>
<dbReference type="GO" id="GO:0000155">
    <property type="term" value="F:phosphorelay sensor kinase activity"/>
    <property type="evidence" value="ECO:0007669"/>
    <property type="project" value="InterPro"/>
</dbReference>
<protein>
    <submittedName>
        <fullName evidence="5">GAF domain-containing protein</fullName>
    </submittedName>
</protein>
<evidence type="ECO:0000313" key="5">
    <source>
        <dbReference type="EMBL" id="MCM0619996.1"/>
    </source>
</evidence>
<dbReference type="InterPro" id="IPR003594">
    <property type="entry name" value="HATPase_dom"/>
</dbReference>
<dbReference type="Gene3D" id="3.30.565.10">
    <property type="entry name" value="Histidine kinase-like ATPase, C-terminal domain"/>
    <property type="match status" value="1"/>
</dbReference>
<dbReference type="InterPro" id="IPR011712">
    <property type="entry name" value="Sig_transdc_His_kin_sub3_dim/P"/>
</dbReference>
<evidence type="ECO:0000256" key="2">
    <source>
        <dbReference type="ARBA" id="ARBA00022777"/>
    </source>
</evidence>
<dbReference type="Pfam" id="PF02518">
    <property type="entry name" value="HATPase_c"/>
    <property type="match status" value="1"/>
</dbReference>
<gene>
    <name evidence="5" type="ORF">M8330_06770</name>
</gene>
<proteinExistence type="predicted"/>
<dbReference type="SMART" id="SM00065">
    <property type="entry name" value="GAF"/>
    <property type="match status" value="1"/>
</dbReference>